<proteinExistence type="predicted"/>
<comment type="caution">
    <text evidence="2">The sequence shown here is derived from an EMBL/GenBank/DDBJ whole genome shotgun (WGS) entry which is preliminary data.</text>
</comment>
<gene>
    <name evidence="2" type="ORF">FWILDA_LOCUS8073</name>
</gene>
<dbReference type="EMBL" id="CAMKVN010001667">
    <property type="protein sequence ID" value="CAI2177409.1"/>
    <property type="molecule type" value="Genomic_DNA"/>
</dbReference>
<feature type="domain" description="BTB" evidence="1">
    <location>
        <begin position="318"/>
        <end position="392"/>
    </location>
</feature>
<dbReference type="InterPro" id="IPR000210">
    <property type="entry name" value="BTB/POZ_dom"/>
</dbReference>
<dbReference type="PROSITE" id="PS50097">
    <property type="entry name" value="BTB"/>
    <property type="match status" value="1"/>
</dbReference>
<name>A0A9W4WPJ4_9GLOM</name>
<dbReference type="Gene3D" id="3.30.710.10">
    <property type="entry name" value="Potassium Channel Kv1.1, Chain A"/>
    <property type="match status" value="1"/>
</dbReference>
<dbReference type="AlphaFoldDB" id="A0A9W4WPJ4"/>
<accession>A0A9W4WPJ4</accession>
<dbReference type="SMART" id="SM00225">
    <property type="entry name" value="BTB"/>
    <property type="match status" value="1"/>
</dbReference>
<dbReference type="Proteomes" id="UP001153678">
    <property type="component" value="Unassembled WGS sequence"/>
</dbReference>
<sequence length="688" mass="80283">MRKFEENQVFPTSLQHHAKLGTLMSIMRNGGLEEEKKSAERMLNQFKRIEKRPLYTEPATDEEEFEVWINLYNGRNYVLLTFQYNKNPRDETIERTIDGWEVKLLKWQQHTLKQLINGVQYPSKQSIYNILCASSIFYFRQENGPTYTGFLTINEIADIRSHVLSKFEIIEIPDRVKEYVKENKKDYQQCSLEEIERFLKRDAGKRADEKLLEECVLWDPLVNLDELGKFVVDYIAPLFNIHFILLSELRRGDGRKPDYKLINRNGTRTAVFGEVTGPKRQNDLRKVNWDIYRGVTHAKDDIDYDINQRKLLDQEESYDVIIKIGEGNNSREFKVHSLILKARCTYFQSALSNNWARKGEGGIINFNKPNISPNAFEFLLKYFYTAKIDLSKHEITDILQILVAADELNLQSLMIHVEQYLLENQSDLLRKDPIKEEQLSNWSLENISGLRELMQDFIPLIRWFHINSSEFRRKIMPFKKIIPKDLYQEILCHHLDPTYELNIHVLPPRISRIIDELDSVLIEKKHVTIFSNGFEAGTFHRLCDNKGSTITVAKIRSRGQLVGGYNPLDWKPQLNSTSDSIWYPTFDSFLFSFPSFPLSTDDSIPKIPKIARVGSIGNVSEYAIGYNVDYGPSFGGGWDLSIQNNNLIYSYGPYSYPDCGAFVTRNHYLELEEYEVFQIIALKKESFN</sequence>
<evidence type="ECO:0000313" key="3">
    <source>
        <dbReference type="Proteomes" id="UP001153678"/>
    </source>
</evidence>
<organism evidence="2 3">
    <name type="scientific">Funneliformis geosporum</name>
    <dbReference type="NCBI Taxonomy" id="1117311"/>
    <lineage>
        <taxon>Eukaryota</taxon>
        <taxon>Fungi</taxon>
        <taxon>Fungi incertae sedis</taxon>
        <taxon>Mucoromycota</taxon>
        <taxon>Glomeromycotina</taxon>
        <taxon>Glomeromycetes</taxon>
        <taxon>Glomerales</taxon>
        <taxon>Glomeraceae</taxon>
        <taxon>Funneliformis</taxon>
    </lineage>
</organism>
<protein>
    <submittedName>
        <fullName evidence="2">11911_t:CDS:1</fullName>
    </submittedName>
</protein>
<dbReference type="InterPro" id="IPR006571">
    <property type="entry name" value="TLDc_dom"/>
</dbReference>
<dbReference type="PANTHER" id="PTHR24413">
    <property type="entry name" value="SPECKLE-TYPE POZ PROTEIN"/>
    <property type="match status" value="1"/>
</dbReference>
<dbReference type="InterPro" id="IPR011333">
    <property type="entry name" value="SKP1/BTB/POZ_sf"/>
</dbReference>
<dbReference type="SUPFAM" id="SSF54695">
    <property type="entry name" value="POZ domain"/>
    <property type="match status" value="1"/>
</dbReference>
<reference evidence="2" key="1">
    <citation type="submission" date="2022-08" db="EMBL/GenBank/DDBJ databases">
        <authorList>
            <person name="Kallberg Y."/>
            <person name="Tangrot J."/>
            <person name="Rosling A."/>
        </authorList>
    </citation>
    <scope>NUCLEOTIDE SEQUENCE</scope>
    <source>
        <strain evidence="2">Wild A</strain>
    </source>
</reference>
<evidence type="ECO:0000259" key="1">
    <source>
        <dbReference type="PROSITE" id="PS50097"/>
    </source>
</evidence>
<keyword evidence="3" id="KW-1185">Reference proteome</keyword>
<dbReference type="Pfam" id="PF00651">
    <property type="entry name" value="BTB"/>
    <property type="match status" value="1"/>
</dbReference>
<evidence type="ECO:0000313" key="2">
    <source>
        <dbReference type="EMBL" id="CAI2177409.1"/>
    </source>
</evidence>
<dbReference type="OrthoDB" id="2325355at2759"/>
<dbReference type="Pfam" id="PF07534">
    <property type="entry name" value="TLD"/>
    <property type="match status" value="1"/>
</dbReference>